<name>A0A5R8KEP0_9BACT</name>
<dbReference type="InterPro" id="IPR012334">
    <property type="entry name" value="Pectin_lyas_fold"/>
</dbReference>
<dbReference type="EMBL" id="VAUV01000007">
    <property type="protein sequence ID" value="TLD70760.1"/>
    <property type="molecule type" value="Genomic_DNA"/>
</dbReference>
<dbReference type="Gene3D" id="2.160.20.10">
    <property type="entry name" value="Single-stranded right-handed beta-helix, Pectin lyase-like"/>
    <property type="match status" value="1"/>
</dbReference>
<keyword evidence="3" id="KW-1185">Reference proteome</keyword>
<evidence type="ECO:0000313" key="3">
    <source>
        <dbReference type="Proteomes" id="UP000306196"/>
    </source>
</evidence>
<dbReference type="InterPro" id="IPR011050">
    <property type="entry name" value="Pectin_lyase_fold/virulence"/>
</dbReference>
<organism evidence="2 3">
    <name type="scientific">Phragmitibacter flavus</name>
    <dbReference type="NCBI Taxonomy" id="2576071"/>
    <lineage>
        <taxon>Bacteria</taxon>
        <taxon>Pseudomonadati</taxon>
        <taxon>Verrucomicrobiota</taxon>
        <taxon>Verrucomicrobiia</taxon>
        <taxon>Verrucomicrobiales</taxon>
        <taxon>Verrucomicrobiaceae</taxon>
        <taxon>Phragmitibacter</taxon>
    </lineage>
</organism>
<sequence length="265" mass="27811">MPPAEAVFDGIAVFVMHGIFWWMRLAHEGGNAGAMGAWLSMWNFGGAVDCESVGIRNVGVDMIRWFPTWCAVLFFPVMGWALEESDLQGFIDEAIKAGGGEVVVPPGEYVIKKGLKLVDGKGIRLAGMDKERTVLRWEGEEGGWLISVTGGASEKVSIGKLTLEGGNGVLIDGGKGAEVRDCLFQLGKGDGVLLKSGEGAVVESCSFRDIAGVGIKVAVVAKGAVVQGNWLTRCGTGIGVPEKSDALVLSNELVDAAAGVKAMEK</sequence>
<reference evidence="2 3" key="1">
    <citation type="submission" date="2019-05" db="EMBL/GenBank/DDBJ databases">
        <title>Verrucobacter flavum gen. nov., sp. nov. a new member of the family Verrucomicrobiaceae.</title>
        <authorList>
            <person name="Szuroczki S."/>
            <person name="Abbaszade G."/>
            <person name="Szabo A."/>
            <person name="Felfoldi T."/>
            <person name="Schumann P."/>
            <person name="Boka K."/>
            <person name="Keki Z."/>
            <person name="Toumi M."/>
            <person name="Toth E."/>
        </authorList>
    </citation>
    <scope>NUCLEOTIDE SEQUENCE [LARGE SCALE GENOMIC DNA]</scope>
    <source>
        <strain evidence="2 3">MG-N-17</strain>
    </source>
</reference>
<dbReference type="SUPFAM" id="SSF51126">
    <property type="entry name" value="Pectin lyase-like"/>
    <property type="match status" value="1"/>
</dbReference>
<proteinExistence type="predicted"/>
<dbReference type="Pfam" id="PF13229">
    <property type="entry name" value="Beta_helix"/>
    <property type="match status" value="1"/>
</dbReference>
<dbReference type="InterPro" id="IPR039448">
    <property type="entry name" value="Beta_helix"/>
</dbReference>
<protein>
    <submittedName>
        <fullName evidence="2">Right-handed parallel beta-helix repeat-containing protein</fullName>
    </submittedName>
</protein>
<dbReference type="Proteomes" id="UP000306196">
    <property type="component" value="Unassembled WGS sequence"/>
</dbReference>
<evidence type="ECO:0000313" key="2">
    <source>
        <dbReference type="EMBL" id="TLD70760.1"/>
    </source>
</evidence>
<comment type="caution">
    <text evidence="2">The sequence shown here is derived from an EMBL/GenBank/DDBJ whole genome shotgun (WGS) entry which is preliminary data.</text>
</comment>
<accession>A0A5R8KEP0</accession>
<gene>
    <name evidence="2" type="ORF">FEM03_10650</name>
</gene>
<feature type="domain" description="Right handed beta helix" evidence="1">
    <location>
        <begin position="156"/>
        <end position="259"/>
    </location>
</feature>
<dbReference type="AlphaFoldDB" id="A0A5R8KEP0"/>
<evidence type="ECO:0000259" key="1">
    <source>
        <dbReference type="Pfam" id="PF13229"/>
    </source>
</evidence>